<dbReference type="PANTHER" id="PTHR16223:SF238">
    <property type="entry name" value="TRANSCRIPTION FACTOR BHLH114"/>
    <property type="match status" value="1"/>
</dbReference>
<keyword evidence="4" id="KW-0238">DNA-binding</keyword>
<dbReference type="SUPFAM" id="SSF47459">
    <property type="entry name" value="HLH, helix-loop-helix DNA-binding domain"/>
    <property type="match status" value="1"/>
</dbReference>
<keyword evidence="3" id="KW-0805">Transcription regulation</keyword>
<name>A0A5J4Z9K3_9ASTE</name>
<dbReference type="OrthoDB" id="673975at2759"/>
<evidence type="ECO:0000256" key="3">
    <source>
        <dbReference type="ARBA" id="ARBA00023015"/>
    </source>
</evidence>
<evidence type="ECO:0000256" key="2">
    <source>
        <dbReference type="ARBA" id="ARBA00011738"/>
    </source>
</evidence>
<evidence type="ECO:0000256" key="1">
    <source>
        <dbReference type="ARBA" id="ARBA00004123"/>
    </source>
</evidence>
<reference evidence="9 10" key="1">
    <citation type="submission" date="2019-09" db="EMBL/GenBank/DDBJ databases">
        <title>A chromosome-level genome assembly of the Chinese tupelo Nyssa sinensis.</title>
        <authorList>
            <person name="Yang X."/>
            <person name="Kang M."/>
            <person name="Yang Y."/>
            <person name="Xiong H."/>
            <person name="Wang M."/>
            <person name="Zhang Z."/>
            <person name="Wang Z."/>
            <person name="Wu H."/>
            <person name="Ma T."/>
            <person name="Liu J."/>
            <person name="Xi Z."/>
        </authorList>
    </citation>
    <scope>NUCLEOTIDE SEQUENCE [LARGE SCALE GENOMIC DNA]</scope>
    <source>
        <strain evidence="9">J267</strain>
        <tissue evidence="9">Leaf</tissue>
    </source>
</reference>
<dbReference type="GO" id="GO:0046983">
    <property type="term" value="F:protein dimerization activity"/>
    <property type="evidence" value="ECO:0007669"/>
    <property type="project" value="InterPro"/>
</dbReference>
<dbReference type="InterPro" id="IPR045239">
    <property type="entry name" value="bHLH95_bHLH"/>
</dbReference>
<dbReference type="FunFam" id="4.10.280.10:FF:000032">
    <property type="entry name" value="Transcription factor bHLH123 family"/>
    <property type="match status" value="1"/>
</dbReference>
<dbReference type="AlphaFoldDB" id="A0A5J4Z9K3"/>
<evidence type="ECO:0000256" key="5">
    <source>
        <dbReference type="ARBA" id="ARBA00023163"/>
    </source>
</evidence>
<dbReference type="GO" id="GO:0000978">
    <property type="term" value="F:RNA polymerase II cis-regulatory region sequence-specific DNA binding"/>
    <property type="evidence" value="ECO:0007669"/>
    <property type="project" value="TreeGrafter"/>
</dbReference>
<dbReference type="Gene3D" id="4.10.280.10">
    <property type="entry name" value="Helix-loop-helix DNA-binding domain"/>
    <property type="match status" value="1"/>
</dbReference>
<sequence>MADEFQTGVCSGNWWNSSRIFFGSSPCSTVTTDIGSFGWPGDLLDMKARSSDESGGSVSDGSIVFQDIQKPQQPDSVTGDGTVFMNSTLQMMGIGLSSSPATNRNQTLLPGSRKAETSYHHPILEEDMNSSLNFQQQRGIDCSEIQSQDSSINAFKPINQGFSLDDQTSLNCVPSSSSGDRSATCQGLTTSFPMNISASYDYPSTLLQTLFDTDPQAQQSLYENRSMNNPSTTNYQANLNDFSASLPIFSPLLKPSPSKQQPANHLHYNNTPFWNASAAAPNDLRASFFPSRPSQFLPSTFREKPNCTNLTSKRSNEEVRDSSSVVKKSSSTEPSFKRPRIETPSPLPTFKVRKEKLGDRITALQQLVSPFGKTDTASVLHEAIEYIKFLHDQVSVLSTSYMKNGAVIQHQQASDKLKDPEGAKQDLRSRGLCLVPISSTFPVANYEPTADFWTPTFGGLTFR</sequence>
<dbReference type="InterPro" id="IPR011598">
    <property type="entry name" value="bHLH_dom"/>
</dbReference>
<evidence type="ECO:0000259" key="8">
    <source>
        <dbReference type="PROSITE" id="PS50888"/>
    </source>
</evidence>
<dbReference type="InterPro" id="IPR036638">
    <property type="entry name" value="HLH_DNA-bd_sf"/>
</dbReference>
<gene>
    <name evidence="9" type="ORF">F0562_018956</name>
</gene>
<keyword evidence="6" id="KW-0539">Nucleus</keyword>
<feature type="region of interest" description="Disordered" evidence="7">
    <location>
        <begin position="299"/>
        <end position="347"/>
    </location>
</feature>
<dbReference type="PANTHER" id="PTHR16223">
    <property type="entry name" value="TRANSCRIPTION FACTOR BHLH83-RELATED"/>
    <property type="match status" value="1"/>
</dbReference>
<evidence type="ECO:0000256" key="6">
    <source>
        <dbReference type="ARBA" id="ARBA00023242"/>
    </source>
</evidence>
<protein>
    <recommendedName>
        <fullName evidence="8">BHLH domain-containing protein</fullName>
    </recommendedName>
</protein>
<keyword evidence="5" id="KW-0804">Transcription</keyword>
<evidence type="ECO:0000256" key="7">
    <source>
        <dbReference type="SAM" id="MobiDB-lite"/>
    </source>
</evidence>
<dbReference type="GO" id="GO:0000981">
    <property type="term" value="F:DNA-binding transcription factor activity, RNA polymerase II-specific"/>
    <property type="evidence" value="ECO:0007669"/>
    <property type="project" value="TreeGrafter"/>
</dbReference>
<feature type="compositionally biased region" description="Low complexity" evidence="7">
    <location>
        <begin position="322"/>
        <end position="331"/>
    </location>
</feature>
<dbReference type="PROSITE" id="PS50888">
    <property type="entry name" value="BHLH"/>
    <property type="match status" value="1"/>
</dbReference>
<dbReference type="GO" id="GO:0005634">
    <property type="term" value="C:nucleus"/>
    <property type="evidence" value="ECO:0007669"/>
    <property type="project" value="UniProtKB-SubCell"/>
</dbReference>
<feature type="domain" description="BHLH" evidence="8">
    <location>
        <begin position="341"/>
        <end position="390"/>
    </location>
</feature>
<proteinExistence type="predicted"/>
<organism evidence="9 10">
    <name type="scientific">Nyssa sinensis</name>
    <dbReference type="NCBI Taxonomy" id="561372"/>
    <lineage>
        <taxon>Eukaryota</taxon>
        <taxon>Viridiplantae</taxon>
        <taxon>Streptophyta</taxon>
        <taxon>Embryophyta</taxon>
        <taxon>Tracheophyta</taxon>
        <taxon>Spermatophyta</taxon>
        <taxon>Magnoliopsida</taxon>
        <taxon>eudicotyledons</taxon>
        <taxon>Gunneridae</taxon>
        <taxon>Pentapetalae</taxon>
        <taxon>asterids</taxon>
        <taxon>Cornales</taxon>
        <taxon>Nyssaceae</taxon>
        <taxon>Nyssa</taxon>
    </lineage>
</organism>
<keyword evidence="10" id="KW-1185">Reference proteome</keyword>
<dbReference type="EMBL" id="CM018052">
    <property type="protein sequence ID" value="KAA8515433.1"/>
    <property type="molecule type" value="Genomic_DNA"/>
</dbReference>
<comment type="subcellular location">
    <subcellularLocation>
        <location evidence="1">Nucleus</location>
    </subcellularLocation>
</comment>
<dbReference type="InterPro" id="IPR045843">
    <property type="entry name" value="IND-like"/>
</dbReference>
<dbReference type="CDD" id="cd11393">
    <property type="entry name" value="bHLH_AtbHLH_like"/>
    <property type="match status" value="1"/>
</dbReference>
<evidence type="ECO:0000313" key="10">
    <source>
        <dbReference type="Proteomes" id="UP000325577"/>
    </source>
</evidence>
<dbReference type="Proteomes" id="UP000325577">
    <property type="component" value="Linkage Group LG9"/>
</dbReference>
<comment type="subunit">
    <text evidence="2">Homodimer.</text>
</comment>
<evidence type="ECO:0000313" key="9">
    <source>
        <dbReference type="EMBL" id="KAA8515433.1"/>
    </source>
</evidence>
<evidence type="ECO:0000256" key="4">
    <source>
        <dbReference type="ARBA" id="ARBA00023125"/>
    </source>
</evidence>
<accession>A0A5J4Z9K3</accession>